<accession>A0AAQ2T2B9</accession>
<dbReference type="RefSeq" id="WP_156892333.1">
    <property type="nucleotide sequence ID" value="NZ_CP030241.1"/>
</dbReference>
<protein>
    <submittedName>
        <fullName evidence="2">Uncharacterized protein</fullName>
    </submittedName>
</protein>
<dbReference type="Proteomes" id="UP001163632">
    <property type="component" value="Chromosome"/>
</dbReference>
<evidence type="ECO:0000313" key="4">
    <source>
        <dbReference type="Proteomes" id="UP001163632"/>
    </source>
</evidence>
<organism evidence="2 3">
    <name type="scientific">Moraxella bovis</name>
    <dbReference type="NCBI Taxonomy" id="476"/>
    <lineage>
        <taxon>Bacteria</taxon>
        <taxon>Pseudomonadati</taxon>
        <taxon>Pseudomonadota</taxon>
        <taxon>Gammaproteobacteria</taxon>
        <taxon>Moraxellales</taxon>
        <taxon>Moraxellaceae</taxon>
        <taxon>Moraxella</taxon>
    </lineage>
</organism>
<name>A0AAQ2T2B9_MORBO</name>
<dbReference type="EMBL" id="CP087830">
    <property type="protein sequence ID" value="UZA03266.1"/>
    <property type="molecule type" value="Genomic_DNA"/>
</dbReference>
<gene>
    <name evidence="1" type="ORF">LP092_00400</name>
    <name evidence="2" type="ORF">LP129_00400</name>
</gene>
<dbReference type="AlphaFoldDB" id="A0AAQ2T2B9"/>
<proteinExistence type="predicted"/>
<evidence type="ECO:0000313" key="3">
    <source>
        <dbReference type="Proteomes" id="UP001163283"/>
    </source>
</evidence>
<reference evidence="2 3" key="1">
    <citation type="journal article" date="2022" name="BMC Microbiol.">
        <title>Whole genome sequencing of Moraxella bovis strains from North America reveals two genotypes with different genetic determinants.</title>
        <authorList>
            <person name="Wynn E.L."/>
            <person name="Hille M.M."/>
            <person name="Loy J.D."/>
            <person name="Schuller G."/>
            <person name="Kuhn K.L."/>
            <person name="Dickey A.M."/>
            <person name="Bono J.L."/>
            <person name="Clawson M.L."/>
        </authorList>
    </citation>
    <scope>NUCLEOTIDE SEQUENCE [LARGE SCALE GENOMIC DNA]</scope>
    <source>
        <strain evidence="1">SAM102599</strain>
        <strain evidence="2 3">SAM57978</strain>
    </source>
</reference>
<dbReference type="GeneID" id="77189918"/>
<evidence type="ECO:0000313" key="1">
    <source>
        <dbReference type="EMBL" id="UZA03266.1"/>
    </source>
</evidence>
<dbReference type="EMBL" id="CP087781">
    <property type="protein sequence ID" value="UZA51668.1"/>
    <property type="molecule type" value="Genomic_DNA"/>
</dbReference>
<sequence>MPDPIMFYKNTEDNSYCQQFAIGFTFINKSNLDKISNHDDKKYTEVILDMPF</sequence>
<dbReference type="Proteomes" id="UP001163283">
    <property type="component" value="Chromosome"/>
</dbReference>
<keyword evidence="4" id="KW-1185">Reference proteome</keyword>
<evidence type="ECO:0000313" key="2">
    <source>
        <dbReference type="EMBL" id="UZA51668.1"/>
    </source>
</evidence>